<protein>
    <submittedName>
        <fullName evidence="1">Uncharacterized protein</fullName>
    </submittedName>
</protein>
<name>A0AAU9CWJ4_9BACT</name>
<evidence type="ECO:0000313" key="1">
    <source>
        <dbReference type="EMBL" id="BDD10854.1"/>
    </source>
</evidence>
<dbReference type="AlphaFoldDB" id="A0AAU9CWJ4"/>
<reference evidence="1 3" key="1">
    <citation type="submission" date="2021-12" db="EMBL/GenBank/DDBJ databases">
        <title>Genome sequencing of bacteria with rrn-lacking chromosome and rrn-plasmid.</title>
        <authorList>
            <person name="Anda M."/>
            <person name="Iwasaki W."/>
        </authorList>
    </citation>
    <scope>NUCLEOTIDE SEQUENCE [LARGE SCALE GENOMIC DNA]</scope>
    <source>
        <strain evidence="1 3">DSM 100852</strain>
        <plasmid evidence="2 3">pFA1</plasmid>
    </source>
</reference>
<dbReference type="KEGG" id="fax:FUAX_40700"/>
<dbReference type="Proteomes" id="UP001348817">
    <property type="component" value="Chromosome"/>
</dbReference>
<dbReference type="EMBL" id="AP025315">
    <property type="protein sequence ID" value="BDD11638.1"/>
    <property type="molecule type" value="Genomic_DNA"/>
</dbReference>
<proteinExistence type="predicted"/>
<geneLocation type="plasmid" evidence="2 3">
    <name>pFA1</name>
</geneLocation>
<organism evidence="1 3">
    <name type="scientific">Fulvitalea axinellae</name>
    <dbReference type="NCBI Taxonomy" id="1182444"/>
    <lineage>
        <taxon>Bacteria</taxon>
        <taxon>Pseudomonadati</taxon>
        <taxon>Bacteroidota</taxon>
        <taxon>Cytophagia</taxon>
        <taxon>Cytophagales</taxon>
        <taxon>Persicobacteraceae</taxon>
        <taxon>Fulvitalea</taxon>
    </lineage>
</organism>
<evidence type="ECO:0000313" key="3">
    <source>
        <dbReference type="Proteomes" id="UP001348817"/>
    </source>
</evidence>
<keyword evidence="2" id="KW-0614">Plasmid</keyword>
<gene>
    <name evidence="1" type="ORF">FUAX_32860</name>
    <name evidence="2" type="ORF">FUAX_40700</name>
</gene>
<keyword evidence="3" id="KW-1185">Reference proteome</keyword>
<sequence length="158" mass="18073">MVPVAFRKPKRLAWLLSLTAPVVELYTAYCVTENRESKIPDLWSFRDKTLYDLRHNSTVVYMEKLLNDRFNLGAGPTDPLIRIADGSSPLRVFSYLNVENNPIYTDGPTYTHLKEEYAADYADFIIQVPSTVNYDVAVMKSLVNKFKLAGKKYKIVTV</sequence>
<dbReference type="EMBL" id="AP025314">
    <property type="protein sequence ID" value="BDD10854.1"/>
    <property type="molecule type" value="Genomic_DNA"/>
</dbReference>
<dbReference type="KEGG" id="fax:FUAX_32860"/>
<accession>A0AAU9CWJ4</accession>
<dbReference type="Proteomes" id="UP001348817">
    <property type="component" value="Plasmid pFA1"/>
</dbReference>
<evidence type="ECO:0000313" key="2">
    <source>
        <dbReference type="EMBL" id="BDD11638.1"/>
    </source>
</evidence>